<evidence type="ECO:0000313" key="8">
    <source>
        <dbReference type="Proteomes" id="UP001500665"/>
    </source>
</evidence>
<dbReference type="Gene3D" id="1.20.1250.20">
    <property type="entry name" value="MFS general substrate transporter like domains"/>
    <property type="match status" value="1"/>
</dbReference>
<comment type="subcellular location">
    <subcellularLocation>
        <location evidence="1">Cell membrane</location>
        <topology evidence="1">Multi-pass membrane protein</topology>
    </subcellularLocation>
</comment>
<evidence type="ECO:0000313" key="7">
    <source>
        <dbReference type="EMBL" id="GAA0956448.1"/>
    </source>
</evidence>
<dbReference type="EMBL" id="BAAAHH010000017">
    <property type="protein sequence ID" value="GAA0956448.1"/>
    <property type="molecule type" value="Genomic_DNA"/>
</dbReference>
<feature type="transmembrane region" description="Helical" evidence="5">
    <location>
        <begin position="168"/>
        <end position="187"/>
    </location>
</feature>
<protein>
    <submittedName>
        <fullName evidence="7">MFS transporter</fullName>
    </submittedName>
</protein>
<dbReference type="Proteomes" id="UP001500665">
    <property type="component" value="Unassembled WGS sequence"/>
</dbReference>
<dbReference type="RefSeq" id="WP_344242623.1">
    <property type="nucleotide sequence ID" value="NZ_BAAAHH010000017.1"/>
</dbReference>
<evidence type="ECO:0000256" key="1">
    <source>
        <dbReference type="ARBA" id="ARBA00004651"/>
    </source>
</evidence>
<name>A0ABN1RFV7_9ACTN</name>
<feature type="transmembrane region" description="Helical" evidence="5">
    <location>
        <begin position="21"/>
        <end position="41"/>
    </location>
</feature>
<comment type="caution">
    <text evidence="7">The sequence shown here is derived from an EMBL/GenBank/DDBJ whole genome shotgun (WGS) entry which is preliminary data.</text>
</comment>
<dbReference type="PROSITE" id="PS50850">
    <property type="entry name" value="MFS"/>
    <property type="match status" value="1"/>
</dbReference>
<keyword evidence="3 5" id="KW-1133">Transmembrane helix</keyword>
<dbReference type="SUPFAM" id="SSF103473">
    <property type="entry name" value="MFS general substrate transporter"/>
    <property type="match status" value="1"/>
</dbReference>
<reference evidence="7 8" key="1">
    <citation type="journal article" date="2019" name="Int. J. Syst. Evol. Microbiol.">
        <title>The Global Catalogue of Microorganisms (GCM) 10K type strain sequencing project: providing services to taxonomists for standard genome sequencing and annotation.</title>
        <authorList>
            <consortium name="The Broad Institute Genomics Platform"/>
            <consortium name="The Broad Institute Genome Sequencing Center for Infectious Disease"/>
            <person name="Wu L."/>
            <person name="Ma J."/>
        </authorList>
    </citation>
    <scope>NUCLEOTIDE SEQUENCE [LARGE SCALE GENOMIC DNA]</scope>
    <source>
        <strain evidence="7 8">JCM 10696</strain>
    </source>
</reference>
<dbReference type="InterPro" id="IPR036259">
    <property type="entry name" value="MFS_trans_sf"/>
</dbReference>
<dbReference type="InterPro" id="IPR011701">
    <property type="entry name" value="MFS"/>
</dbReference>
<feature type="transmembrane region" description="Helical" evidence="5">
    <location>
        <begin position="47"/>
        <end position="69"/>
    </location>
</feature>
<evidence type="ECO:0000256" key="5">
    <source>
        <dbReference type="SAM" id="Phobius"/>
    </source>
</evidence>
<feature type="transmembrane region" description="Helical" evidence="5">
    <location>
        <begin position="220"/>
        <end position="244"/>
    </location>
</feature>
<dbReference type="PANTHER" id="PTHR23542">
    <property type="match status" value="1"/>
</dbReference>
<feature type="transmembrane region" description="Helical" evidence="5">
    <location>
        <begin position="366"/>
        <end position="387"/>
    </location>
</feature>
<organism evidence="7 8">
    <name type="scientific">Actinocorallia libanotica</name>
    <dbReference type="NCBI Taxonomy" id="46162"/>
    <lineage>
        <taxon>Bacteria</taxon>
        <taxon>Bacillati</taxon>
        <taxon>Actinomycetota</taxon>
        <taxon>Actinomycetes</taxon>
        <taxon>Streptosporangiales</taxon>
        <taxon>Thermomonosporaceae</taxon>
        <taxon>Actinocorallia</taxon>
    </lineage>
</organism>
<feature type="transmembrane region" description="Helical" evidence="5">
    <location>
        <begin position="340"/>
        <end position="360"/>
    </location>
</feature>
<accession>A0ABN1RFV7</accession>
<proteinExistence type="predicted"/>
<dbReference type="InterPro" id="IPR020846">
    <property type="entry name" value="MFS_dom"/>
</dbReference>
<feature type="transmembrane region" description="Helical" evidence="5">
    <location>
        <begin position="302"/>
        <end position="319"/>
    </location>
</feature>
<dbReference type="Pfam" id="PF07690">
    <property type="entry name" value="MFS_1"/>
    <property type="match status" value="1"/>
</dbReference>
<feature type="domain" description="Major facilitator superfamily (MFS) profile" evidence="6">
    <location>
        <begin position="1"/>
        <end position="391"/>
    </location>
</feature>
<keyword evidence="2 5" id="KW-0812">Transmembrane</keyword>
<dbReference type="PANTHER" id="PTHR23542:SF1">
    <property type="entry name" value="MAJOR FACILITATOR SUPERFAMILY (MFS) PROFILE DOMAIN-CONTAINING PROTEIN"/>
    <property type="match status" value="1"/>
</dbReference>
<feature type="transmembrane region" description="Helical" evidence="5">
    <location>
        <begin position="250"/>
        <end position="271"/>
    </location>
</feature>
<keyword evidence="4 5" id="KW-0472">Membrane</keyword>
<evidence type="ECO:0000256" key="4">
    <source>
        <dbReference type="ARBA" id="ARBA00023136"/>
    </source>
</evidence>
<evidence type="ECO:0000259" key="6">
    <source>
        <dbReference type="PROSITE" id="PS50850"/>
    </source>
</evidence>
<gene>
    <name evidence="7" type="ORF">GCM10009550_42460</name>
</gene>
<feature type="transmembrane region" description="Helical" evidence="5">
    <location>
        <begin position="101"/>
        <end position="122"/>
    </location>
</feature>
<evidence type="ECO:0000256" key="3">
    <source>
        <dbReference type="ARBA" id="ARBA00022989"/>
    </source>
</evidence>
<feature type="transmembrane region" description="Helical" evidence="5">
    <location>
        <begin position="143"/>
        <end position="162"/>
    </location>
</feature>
<keyword evidence="8" id="KW-1185">Reference proteome</keyword>
<evidence type="ECO:0000256" key="2">
    <source>
        <dbReference type="ARBA" id="ARBA00022692"/>
    </source>
</evidence>
<feature type="transmembrane region" description="Helical" evidence="5">
    <location>
        <begin position="278"/>
        <end position="296"/>
    </location>
</feature>
<sequence length="411" mass="42521">MKLEPYRRVLSLPGLRGLMAVGTLARIPVTATGVALTLHVARTLDEGFFKAGLVGAACTLGVAIGAPFAGRLMDRYGMRPVLVVTALAQVCFWPVAGLLPLWPLLGGALLAGLLALPVFGLTRQCLSAMVPEEQRRTAFSLDSILVELAYMVGPAFATASFVLVGSSWTFAVIGLGMAAAGAALIALNPPIRTEEEAAEAAKAGRTAAPPRRSWLTVPMLALLLVTFSATFLVAATELGVIAVLAENDAVGWTGLAIGLWCLWSLVGGFVYGGLPRGLPAPLLIGTMALLTLPLVLVTDWRWLILALVPSGLLCAPSLSTTVETMSRWVPAQVRGEAMGLHGTAMTLGLACATPSAGWVIDEAGAGWAFVLAGGVGVAVAVVSALVWRANSRKAVSPVTEGTAEPVQTKVA</sequence>